<dbReference type="Proteomes" id="UP000306477">
    <property type="component" value="Unassembled WGS sequence"/>
</dbReference>
<dbReference type="PROSITE" id="PS51170">
    <property type="entry name" value="CW"/>
    <property type="match status" value="7"/>
</dbReference>
<dbReference type="Pfam" id="PF01522">
    <property type="entry name" value="Polysacc_deac_1"/>
    <property type="match status" value="1"/>
</dbReference>
<keyword evidence="7" id="KW-1185">Reference proteome</keyword>
<sequence>MKFVKTMIVLFFTFSSLVIFANDKAYANQIDDKTGIPILLYHHMLHKKENKNFKSSSAVISVEAFEEQMKYLYEKGYYTATLDELISYMRGEINLPTKTVVITFDDGHKTNYIYAYPILKRYGFKAANFLITSRISDSPVPFNPNGLQFLSWPEINEMKDVFDFGGHTHDLHHNAGGGHPALVSVEENKIVEDLQTSRSLVPTEYFAYPFGTYNKDTIEQLKVVGYQYAFTTDEKNASRNTGVYEIGRKGVYPNTSLSKFKNLINREYFKKGWSKIGDQWYFVKEGQSLQKGWMKTSNKWYYFDQNGLMKTGWIKDQNKWYYLNNSGAMAAGWVKDGSIWYYLDSSGAMRTGWLKQGNAWYYLDSSGAMRTGWYKDANKWYYLAGNGAMRTGWLFAGGQWYYLNASGAMETSWRIVNGTWYYFYNDGRMVSNTSIGGYQIDANGAWIK</sequence>
<dbReference type="Gene3D" id="2.10.270.10">
    <property type="entry name" value="Cholin Binding"/>
    <property type="match status" value="3"/>
</dbReference>
<dbReference type="OrthoDB" id="9778320at2"/>
<feature type="signal peptide" evidence="4">
    <location>
        <begin position="1"/>
        <end position="21"/>
    </location>
</feature>
<dbReference type="RefSeq" id="WP_136379743.1">
    <property type="nucleotide sequence ID" value="NZ_SLUB01000018.1"/>
</dbReference>
<dbReference type="InterPro" id="IPR011330">
    <property type="entry name" value="Glyco_hydro/deAcase_b/a-brl"/>
</dbReference>
<dbReference type="AlphaFoldDB" id="A0A4S3PTU5"/>
<feature type="repeat" description="Cell wall-binding" evidence="3">
    <location>
        <begin position="330"/>
        <end position="349"/>
    </location>
</feature>
<proteinExistence type="predicted"/>
<dbReference type="EMBL" id="SLUB01000018">
    <property type="protein sequence ID" value="THE12302.1"/>
    <property type="molecule type" value="Genomic_DNA"/>
</dbReference>
<dbReference type="Pfam" id="PF19127">
    <property type="entry name" value="Choline_bind_3"/>
    <property type="match status" value="3"/>
</dbReference>
<feature type="repeat" description="Cell wall-binding" evidence="3">
    <location>
        <begin position="310"/>
        <end position="329"/>
    </location>
</feature>
<evidence type="ECO:0000256" key="1">
    <source>
        <dbReference type="ARBA" id="ARBA00022729"/>
    </source>
</evidence>
<feature type="repeat" description="Cell wall-binding" evidence="3">
    <location>
        <begin position="390"/>
        <end position="409"/>
    </location>
</feature>
<dbReference type="GO" id="GO:0005975">
    <property type="term" value="P:carbohydrate metabolic process"/>
    <property type="evidence" value="ECO:0007669"/>
    <property type="project" value="InterPro"/>
</dbReference>
<accession>A0A4S3PTU5</accession>
<evidence type="ECO:0000256" key="2">
    <source>
        <dbReference type="ARBA" id="ARBA00022737"/>
    </source>
</evidence>
<protein>
    <recommendedName>
        <fullName evidence="5">NodB homology domain-containing protein</fullName>
    </recommendedName>
</protein>
<reference evidence="6 7" key="1">
    <citation type="journal article" date="2019" name="Indoor Air">
        <title>Impacts of indoor surface finishes on bacterial viability.</title>
        <authorList>
            <person name="Hu J."/>
            <person name="Maamar S.B."/>
            <person name="Glawe A.J."/>
            <person name="Gottel N."/>
            <person name="Gilbert J.A."/>
            <person name="Hartmann E.M."/>
        </authorList>
    </citation>
    <scope>NUCLEOTIDE SEQUENCE [LARGE SCALE GENOMIC DNA]</scope>
    <source>
        <strain evidence="6 7">AF060A6</strain>
    </source>
</reference>
<dbReference type="SUPFAM" id="SSF69360">
    <property type="entry name" value="Cell wall binding repeat"/>
    <property type="match status" value="1"/>
</dbReference>
<feature type="chain" id="PRO_5038960840" description="NodB homology domain-containing protein" evidence="4">
    <location>
        <begin position="22"/>
        <end position="448"/>
    </location>
</feature>
<feature type="repeat" description="Cell wall-binding" evidence="3">
    <location>
        <begin position="290"/>
        <end position="309"/>
    </location>
</feature>
<dbReference type="GO" id="GO:0016810">
    <property type="term" value="F:hydrolase activity, acting on carbon-nitrogen (but not peptide) bonds"/>
    <property type="evidence" value="ECO:0007669"/>
    <property type="project" value="InterPro"/>
</dbReference>
<evidence type="ECO:0000256" key="3">
    <source>
        <dbReference type="PROSITE-ProRule" id="PRU00591"/>
    </source>
</evidence>
<comment type="caution">
    <text evidence="6">The sequence shown here is derived from an EMBL/GenBank/DDBJ whole genome shotgun (WGS) entry which is preliminary data.</text>
</comment>
<dbReference type="PROSITE" id="PS51677">
    <property type="entry name" value="NODB"/>
    <property type="match status" value="1"/>
</dbReference>
<keyword evidence="2" id="KW-0677">Repeat</keyword>
<dbReference type="Pfam" id="PF01473">
    <property type="entry name" value="Choline_bind_1"/>
    <property type="match status" value="1"/>
</dbReference>
<evidence type="ECO:0000256" key="4">
    <source>
        <dbReference type="SAM" id="SignalP"/>
    </source>
</evidence>
<dbReference type="PANTHER" id="PTHR34216">
    <property type="match status" value="1"/>
</dbReference>
<keyword evidence="1 4" id="KW-0732">Signal</keyword>
<evidence type="ECO:0000313" key="7">
    <source>
        <dbReference type="Proteomes" id="UP000306477"/>
    </source>
</evidence>
<feature type="repeat" description="Cell wall-binding" evidence="3">
    <location>
        <begin position="350"/>
        <end position="369"/>
    </location>
</feature>
<organism evidence="6 7">
    <name type="scientific">Bacillus timonensis</name>
    <dbReference type="NCBI Taxonomy" id="1033734"/>
    <lineage>
        <taxon>Bacteria</taxon>
        <taxon>Bacillati</taxon>
        <taxon>Bacillota</taxon>
        <taxon>Bacilli</taxon>
        <taxon>Bacillales</taxon>
        <taxon>Bacillaceae</taxon>
        <taxon>Bacillus</taxon>
    </lineage>
</organism>
<dbReference type="SUPFAM" id="SSF88713">
    <property type="entry name" value="Glycoside hydrolase/deacetylase"/>
    <property type="match status" value="1"/>
</dbReference>
<dbReference type="Gene3D" id="3.20.20.370">
    <property type="entry name" value="Glycoside hydrolase/deacetylase"/>
    <property type="match status" value="1"/>
</dbReference>
<feature type="repeat" description="Cell wall-binding" evidence="3">
    <location>
        <begin position="410"/>
        <end position="429"/>
    </location>
</feature>
<dbReference type="PANTHER" id="PTHR34216:SF13">
    <property type="entry name" value="XYLANASE_CHITIN DEACETYLASE"/>
    <property type="match status" value="1"/>
</dbReference>
<evidence type="ECO:0000259" key="5">
    <source>
        <dbReference type="PROSITE" id="PS51677"/>
    </source>
</evidence>
<evidence type="ECO:0000313" key="6">
    <source>
        <dbReference type="EMBL" id="THE12302.1"/>
    </source>
</evidence>
<feature type="repeat" description="Cell wall-binding" evidence="3">
    <location>
        <begin position="370"/>
        <end position="389"/>
    </location>
</feature>
<name>A0A4S3PTU5_9BACI</name>
<gene>
    <name evidence="6" type="ORF">E1I69_11405</name>
</gene>
<dbReference type="CDD" id="cd10966">
    <property type="entry name" value="CE4_yadE_5s"/>
    <property type="match status" value="1"/>
</dbReference>
<dbReference type="InterPro" id="IPR018337">
    <property type="entry name" value="Cell_wall/Cho-bd_repeat"/>
</dbReference>
<feature type="domain" description="NodB homology" evidence="5">
    <location>
        <begin position="98"/>
        <end position="304"/>
    </location>
</feature>
<dbReference type="InterPro" id="IPR002509">
    <property type="entry name" value="NODB_dom"/>
</dbReference>
<dbReference type="InterPro" id="IPR051398">
    <property type="entry name" value="Polysacch_Deacetylase"/>
</dbReference>